<accession>A0AAD5VFL7</accession>
<dbReference type="PROSITE" id="PS51228">
    <property type="entry name" value="ACB_2"/>
    <property type="match status" value="1"/>
</dbReference>
<evidence type="ECO:0000256" key="5">
    <source>
        <dbReference type="SAM" id="MobiDB-lite"/>
    </source>
</evidence>
<dbReference type="InterPro" id="IPR002110">
    <property type="entry name" value="Ankyrin_rpt"/>
</dbReference>
<dbReference type="Pfam" id="PF12796">
    <property type="entry name" value="Ank_2"/>
    <property type="match status" value="1"/>
</dbReference>
<name>A0AAD5VFL7_9APHY</name>
<gene>
    <name evidence="7" type="ORF">NLI96_g972</name>
</gene>
<organism evidence="7 8">
    <name type="scientific">Meripilus lineatus</name>
    <dbReference type="NCBI Taxonomy" id="2056292"/>
    <lineage>
        <taxon>Eukaryota</taxon>
        <taxon>Fungi</taxon>
        <taxon>Dikarya</taxon>
        <taxon>Basidiomycota</taxon>
        <taxon>Agaricomycotina</taxon>
        <taxon>Agaricomycetes</taxon>
        <taxon>Polyporales</taxon>
        <taxon>Meripilaceae</taxon>
        <taxon>Meripilus</taxon>
    </lineage>
</organism>
<dbReference type="EMBL" id="JANAWD010000018">
    <property type="protein sequence ID" value="KAJ3491055.1"/>
    <property type="molecule type" value="Genomic_DNA"/>
</dbReference>
<dbReference type="PRINTS" id="PR00689">
    <property type="entry name" value="ACOABINDINGP"/>
</dbReference>
<dbReference type="Gene3D" id="1.20.80.10">
    <property type="match status" value="1"/>
</dbReference>
<feature type="domain" description="ACB" evidence="6">
    <location>
        <begin position="8"/>
        <end position="99"/>
    </location>
</feature>
<dbReference type="AlphaFoldDB" id="A0AAD5VFL7"/>
<feature type="repeat" description="ANK" evidence="4">
    <location>
        <begin position="188"/>
        <end position="220"/>
    </location>
</feature>
<reference evidence="7" key="1">
    <citation type="submission" date="2022-07" db="EMBL/GenBank/DDBJ databases">
        <title>Genome Sequence of Physisporinus lineatus.</title>
        <authorList>
            <person name="Buettner E."/>
        </authorList>
    </citation>
    <scope>NUCLEOTIDE SEQUENCE</scope>
    <source>
        <strain evidence="7">VT162</strain>
    </source>
</reference>
<dbReference type="InterPro" id="IPR014352">
    <property type="entry name" value="FERM/acyl-CoA-bd_prot_sf"/>
</dbReference>
<dbReference type="PROSITE" id="PS50297">
    <property type="entry name" value="ANK_REP_REGION"/>
    <property type="match status" value="1"/>
</dbReference>
<dbReference type="PANTHER" id="PTHR24119">
    <property type="entry name" value="ACYL-COA-BINDING DOMAIN-CONTAINING PROTEIN 6"/>
    <property type="match status" value="1"/>
</dbReference>
<dbReference type="Gene3D" id="1.25.40.20">
    <property type="entry name" value="Ankyrin repeat-containing domain"/>
    <property type="match status" value="1"/>
</dbReference>
<dbReference type="PANTHER" id="PTHR24119:SF0">
    <property type="entry name" value="ACYL-COA-BINDING DOMAIN-CONTAINING PROTEIN 6"/>
    <property type="match status" value="1"/>
</dbReference>
<evidence type="ECO:0000256" key="4">
    <source>
        <dbReference type="PROSITE-ProRule" id="PRU00023"/>
    </source>
</evidence>
<dbReference type="SMART" id="SM00248">
    <property type="entry name" value="ANK"/>
    <property type="match status" value="2"/>
</dbReference>
<evidence type="ECO:0000313" key="8">
    <source>
        <dbReference type="Proteomes" id="UP001212997"/>
    </source>
</evidence>
<keyword evidence="8" id="KW-1185">Reference proteome</keyword>
<dbReference type="InterPro" id="IPR035984">
    <property type="entry name" value="Acyl-CoA-binding_sf"/>
</dbReference>
<evidence type="ECO:0000259" key="6">
    <source>
        <dbReference type="PROSITE" id="PS51228"/>
    </source>
</evidence>
<feature type="region of interest" description="Disordered" evidence="5">
    <location>
        <begin position="97"/>
        <end position="140"/>
    </location>
</feature>
<evidence type="ECO:0000313" key="7">
    <source>
        <dbReference type="EMBL" id="KAJ3491055.1"/>
    </source>
</evidence>
<dbReference type="Pfam" id="PF00887">
    <property type="entry name" value="ACBP"/>
    <property type="match status" value="1"/>
</dbReference>
<keyword evidence="1" id="KW-0677">Repeat</keyword>
<dbReference type="InterPro" id="IPR000582">
    <property type="entry name" value="Acyl-CoA-binding_protein"/>
</dbReference>
<keyword evidence="3" id="KW-0446">Lipid-binding</keyword>
<proteinExistence type="predicted"/>
<evidence type="ECO:0000256" key="1">
    <source>
        <dbReference type="ARBA" id="ARBA00022737"/>
    </source>
</evidence>
<dbReference type="Proteomes" id="UP001212997">
    <property type="component" value="Unassembled WGS sequence"/>
</dbReference>
<evidence type="ECO:0000256" key="3">
    <source>
        <dbReference type="ARBA" id="ARBA00023121"/>
    </source>
</evidence>
<protein>
    <recommendedName>
        <fullName evidence="6">ACB domain-containing protein</fullName>
    </recommendedName>
</protein>
<dbReference type="SUPFAM" id="SSF47027">
    <property type="entry name" value="Acyl-CoA binding protein"/>
    <property type="match status" value="1"/>
</dbReference>
<evidence type="ECO:0000256" key="2">
    <source>
        <dbReference type="ARBA" id="ARBA00023043"/>
    </source>
</evidence>
<dbReference type="SUPFAM" id="SSF48403">
    <property type="entry name" value="Ankyrin repeat"/>
    <property type="match status" value="1"/>
</dbReference>
<keyword evidence="2 4" id="KW-0040">ANK repeat</keyword>
<dbReference type="InterPro" id="IPR036770">
    <property type="entry name" value="Ankyrin_rpt-contain_sf"/>
</dbReference>
<dbReference type="GO" id="GO:0000062">
    <property type="term" value="F:fatty-acyl-CoA binding"/>
    <property type="evidence" value="ECO:0007669"/>
    <property type="project" value="InterPro"/>
</dbReference>
<dbReference type="PROSITE" id="PS50088">
    <property type="entry name" value="ANK_REPEAT"/>
    <property type="match status" value="1"/>
</dbReference>
<sequence length="244" mass="26830">MSSTNIGPSQRFHDAAAYLSSASSLSKVSNTTKLEVLYGLFKYVTVSQNPINSRPSIFDMTGRAKWDAWANTGKTYTNASEAEERYLQLAKDLGWEERGHPTADGAVDTPVSTSNQKEGEESIWDDDTVSKKRDGGGLGNKVSTVAMEDEGERKEGTLHSLVLSGNRRHVEELFDFSDEIDVDQLDDNGYTPLHLAADRGYLEIVQLLLSKGANAELKDEDEYTARDLAEIAGHEEIVALLKGK</sequence>
<comment type="caution">
    <text evidence="7">The sequence shown here is derived from an EMBL/GenBank/DDBJ whole genome shotgun (WGS) entry which is preliminary data.</text>
</comment>